<reference evidence="3 4" key="1">
    <citation type="submission" date="2016-08" db="EMBL/GenBank/DDBJ databases">
        <title>Analysis of Carbohydrate Active Enzymes in Thermogemmatispora T81 Reveals Carbohydrate Degradation Ability.</title>
        <authorList>
            <person name="Tomazini A."/>
            <person name="Lal S."/>
            <person name="Stott M."/>
            <person name="Henrissat B."/>
            <person name="Polikarpov I."/>
            <person name="Sparling R."/>
            <person name="Levin D.B."/>
        </authorList>
    </citation>
    <scope>NUCLEOTIDE SEQUENCE [LARGE SCALE GENOMIC DNA]</scope>
    <source>
        <strain evidence="3 4">T81</strain>
    </source>
</reference>
<feature type="compositionally biased region" description="Basic and acidic residues" evidence="1">
    <location>
        <begin position="224"/>
        <end position="233"/>
    </location>
</feature>
<sequence length="614" mass="64708">MRRHLLLTYHHRRQRLLSFVPASPLLRSLARRHTLAAALGLARPASGDSHPYSYPLPTAQPLRRPQLPAVPQPIAEELALWVTRPEPPAPAEEPSTPVEAERGRDEDLRWETEAADQEQQKAMTSPEGERSQAGPVASPPPPTVSRPGHARVIELGVASTPYDTIALDAPESDLAGISQRLPASPESASVSEVAAAPEVPNEAARLFRPHQDEAERSPQSWFRRLVEQARREQGPSIARPAPVSGSPGFPESIPGGASEQEPAPQTAADRVRRGRESGSTPALRPVSPLLVAERDQAADAGDSASAAAAAAARSPEPPSLTARRFLKPLLGVDLTGMTLYQDAQAARATEARAAAALSDAATIELAPQQEQASPEGLGLLAHELTHAMRHRQPRFLPPIVRPVSLSNVGEETELAAQGDEEQLAISVERQVRQQARVAFAATAPVTQPEQAVLPAPEAAAPVAANEPPTASVGQAPEAGPGHQSERGIWGKLPAPWEPLPAWLTAPASSSGLPASEIASGASLSSAPLAPSPPAITPGQPLPVSANGSTLPGEQSGSRRAGVERNLATPVSDEGQAPPATSEVRAPEADLDALARQVYTLLKRRLSAEQRRLLS</sequence>
<comment type="caution">
    <text evidence="3">The sequence shown here is derived from an EMBL/GenBank/DDBJ whole genome shotgun (WGS) entry which is preliminary data.</text>
</comment>
<feature type="compositionally biased region" description="Basic and acidic residues" evidence="1">
    <location>
        <begin position="99"/>
        <end position="112"/>
    </location>
</feature>
<protein>
    <recommendedName>
        <fullName evidence="2">eCIS core domain-containing protein</fullName>
    </recommendedName>
</protein>
<keyword evidence="4" id="KW-1185">Reference proteome</keyword>
<dbReference type="Pfam" id="PF13699">
    <property type="entry name" value="eCIS_core"/>
    <property type="match status" value="1"/>
</dbReference>
<feature type="region of interest" description="Disordered" evidence="1">
    <location>
        <begin position="453"/>
        <end position="492"/>
    </location>
</feature>
<feature type="compositionally biased region" description="Low complexity" evidence="1">
    <location>
        <begin position="298"/>
        <end position="312"/>
    </location>
</feature>
<feature type="compositionally biased region" description="Low complexity" evidence="1">
    <location>
        <begin position="453"/>
        <end position="470"/>
    </location>
</feature>
<feature type="region of interest" description="Disordered" evidence="1">
    <location>
        <begin position="85"/>
        <end position="151"/>
    </location>
</feature>
<feature type="compositionally biased region" description="Low complexity" evidence="1">
    <location>
        <begin position="182"/>
        <end position="204"/>
    </location>
</feature>
<evidence type="ECO:0000313" key="4">
    <source>
        <dbReference type="Proteomes" id="UP000248706"/>
    </source>
</evidence>
<evidence type="ECO:0000259" key="2">
    <source>
        <dbReference type="Pfam" id="PF13699"/>
    </source>
</evidence>
<evidence type="ECO:0000313" key="3">
    <source>
        <dbReference type="EMBL" id="RAQ97520.1"/>
    </source>
</evidence>
<name>A0A328VP07_9CHLR</name>
<feature type="domain" description="eCIS core" evidence="2">
    <location>
        <begin position="321"/>
        <end position="393"/>
    </location>
</feature>
<dbReference type="EMBL" id="MCIF01000002">
    <property type="protein sequence ID" value="RAQ97520.1"/>
    <property type="molecule type" value="Genomic_DNA"/>
</dbReference>
<organism evidence="3 4">
    <name type="scientific">Thermogemmatispora tikiterensis</name>
    <dbReference type="NCBI Taxonomy" id="1825093"/>
    <lineage>
        <taxon>Bacteria</taxon>
        <taxon>Bacillati</taxon>
        <taxon>Chloroflexota</taxon>
        <taxon>Ktedonobacteria</taxon>
        <taxon>Thermogemmatisporales</taxon>
        <taxon>Thermogemmatisporaceae</taxon>
        <taxon>Thermogemmatispora</taxon>
    </lineage>
</organism>
<proteinExistence type="predicted"/>
<accession>A0A328VP07</accession>
<feature type="region of interest" description="Disordered" evidence="1">
    <location>
        <begin position="176"/>
        <end position="322"/>
    </location>
</feature>
<dbReference type="Proteomes" id="UP000248706">
    <property type="component" value="Unassembled WGS sequence"/>
</dbReference>
<dbReference type="InterPro" id="IPR025295">
    <property type="entry name" value="eCIS_core_dom"/>
</dbReference>
<evidence type="ECO:0000256" key="1">
    <source>
        <dbReference type="SAM" id="MobiDB-lite"/>
    </source>
</evidence>
<feature type="compositionally biased region" description="Polar residues" evidence="1">
    <location>
        <begin position="545"/>
        <end position="557"/>
    </location>
</feature>
<dbReference type="OrthoDB" id="158585at2"/>
<dbReference type="AlphaFoldDB" id="A0A328VP07"/>
<dbReference type="RefSeq" id="WP_112431958.1">
    <property type="nucleotide sequence ID" value="NZ_MCIF01000002.1"/>
</dbReference>
<feature type="region of interest" description="Disordered" evidence="1">
    <location>
        <begin position="522"/>
        <end position="589"/>
    </location>
</feature>
<gene>
    <name evidence="3" type="ORF">A4R35_18430</name>
</gene>